<dbReference type="GO" id="GO:0004792">
    <property type="term" value="F:thiosulfate-cyanide sulfurtransferase activity"/>
    <property type="evidence" value="ECO:0007669"/>
    <property type="project" value="TreeGrafter"/>
</dbReference>
<dbReference type="GO" id="GO:0008641">
    <property type="term" value="F:ubiquitin-like modifier activating enzyme activity"/>
    <property type="evidence" value="ECO:0007669"/>
    <property type="project" value="InterPro"/>
</dbReference>
<dbReference type="Proteomes" id="UP000241454">
    <property type="component" value="Chromosome"/>
</dbReference>
<evidence type="ECO:0000313" key="2">
    <source>
        <dbReference type="EMBL" id="AVT44487.1"/>
    </source>
</evidence>
<organism evidence="2 3">
    <name type="scientific">Bifidobacterium adolescentis</name>
    <dbReference type="NCBI Taxonomy" id="1680"/>
    <lineage>
        <taxon>Bacteria</taxon>
        <taxon>Bacillati</taxon>
        <taxon>Actinomycetota</taxon>
        <taxon>Actinomycetes</taxon>
        <taxon>Bifidobacteriales</taxon>
        <taxon>Bifidobacteriaceae</taxon>
        <taxon>Bifidobacterium</taxon>
    </lineage>
</organism>
<feature type="domain" description="THIF-type NAD/FAD binding fold" evidence="1">
    <location>
        <begin position="91"/>
        <end position="202"/>
    </location>
</feature>
<reference evidence="2 3" key="1">
    <citation type="submission" date="2018-03" db="EMBL/GenBank/DDBJ databases">
        <authorList>
            <person name="Keele B.F."/>
        </authorList>
    </citation>
    <scope>NUCLEOTIDE SEQUENCE [LARGE SCALE GENOMIC DNA]</scope>
    <source>
        <strain evidence="2 3">1-11</strain>
    </source>
</reference>
<dbReference type="EMBL" id="CP028341">
    <property type="protein sequence ID" value="AVT44487.1"/>
    <property type="molecule type" value="Genomic_DNA"/>
</dbReference>
<evidence type="ECO:0000259" key="1">
    <source>
        <dbReference type="Pfam" id="PF00899"/>
    </source>
</evidence>
<protein>
    <recommendedName>
        <fullName evidence="1">THIF-type NAD/FAD binding fold domain-containing protein</fullName>
    </recommendedName>
</protein>
<dbReference type="AlphaFoldDB" id="A0A2R4G0W7"/>
<dbReference type="GO" id="GO:0005737">
    <property type="term" value="C:cytoplasm"/>
    <property type="evidence" value="ECO:0007669"/>
    <property type="project" value="TreeGrafter"/>
</dbReference>
<proteinExistence type="predicted"/>
<evidence type="ECO:0000313" key="3">
    <source>
        <dbReference type="Proteomes" id="UP000241454"/>
    </source>
</evidence>
<dbReference type="InterPro" id="IPR035985">
    <property type="entry name" value="Ubiquitin-activating_enz"/>
</dbReference>
<dbReference type="Gene3D" id="3.40.50.720">
    <property type="entry name" value="NAD(P)-binding Rossmann-like Domain"/>
    <property type="match status" value="1"/>
</dbReference>
<name>A0A2R4G0W7_BIFAD</name>
<dbReference type="Pfam" id="PF00899">
    <property type="entry name" value="ThiF"/>
    <property type="match status" value="1"/>
</dbReference>
<sequence length="321" mass="36638">MSSHFLLRSEMEEKYQLADALSIYDDLNGSLVVLQGKTGKICRMSNSSNLIHILDYLQRPSTFKGVVASFPYLTEKSLHQALSRLISLGVVEKLNEQVRQIRCMLIGCGSIGSHVFKQLSMFPLKKMLLVDNDIVDETNIYRQDFYPEDIGLKKTAALLNRSSCIEETVFSNQRIMGPHDLVELIQAESINLVIQAADCPTTDDMARIVNKAGDYCNVPYIVNPGYIGNAMSLPEFFYPNLDYSYASSHLSIPGEPVLRFQKNKLSYRFCDELACLIAQQVDDYRHHKIPRYYGEKGYFNTIDFKWCTKRMSSFDDNKVKD</sequence>
<dbReference type="InterPro" id="IPR045886">
    <property type="entry name" value="ThiF/MoeB/HesA"/>
</dbReference>
<dbReference type="PANTHER" id="PTHR10953:SF102">
    <property type="entry name" value="ADENYLYLTRANSFERASE AND SULFURTRANSFERASE MOCS3"/>
    <property type="match status" value="1"/>
</dbReference>
<gene>
    <name evidence="2" type="ORF">C8077_00045</name>
</gene>
<dbReference type="GO" id="GO:0016779">
    <property type="term" value="F:nucleotidyltransferase activity"/>
    <property type="evidence" value="ECO:0007669"/>
    <property type="project" value="TreeGrafter"/>
</dbReference>
<dbReference type="PANTHER" id="PTHR10953">
    <property type="entry name" value="UBIQUITIN-ACTIVATING ENZYME E1"/>
    <property type="match status" value="1"/>
</dbReference>
<accession>A0A2R4G0W7</accession>
<dbReference type="SUPFAM" id="SSF69572">
    <property type="entry name" value="Activating enzymes of the ubiquitin-like proteins"/>
    <property type="match status" value="1"/>
</dbReference>
<dbReference type="InterPro" id="IPR000594">
    <property type="entry name" value="ThiF_NAD_FAD-bd"/>
</dbReference>